<evidence type="ECO:0000256" key="5">
    <source>
        <dbReference type="ARBA" id="ARBA00022692"/>
    </source>
</evidence>
<name>A0ABW7H1D0_9BURK</name>
<feature type="domain" description="TonB-dependent receptor plug" evidence="14">
    <location>
        <begin position="47"/>
        <end position="158"/>
    </location>
</feature>
<feature type="chain" id="PRO_5047228105" evidence="12">
    <location>
        <begin position="24"/>
        <end position="829"/>
    </location>
</feature>
<keyword evidence="3 10" id="KW-0813">Transport</keyword>
<dbReference type="InterPro" id="IPR039426">
    <property type="entry name" value="TonB-dep_rcpt-like"/>
</dbReference>
<keyword evidence="4 10" id="KW-1134">Transmembrane beta strand</keyword>
<evidence type="ECO:0000313" key="16">
    <source>
        <dbReference type="Proteomes" id="UP001606303"/>
    </source>
</evidence>
<reference evidence="15 16" key="1">
    <citation type="submission" date="2024-08" db="EMBL/GenBank/DDBJ databases">
        <authorList>
            <person name="Lu H."/>
        </authorList>
    </citation>
    <scope>NUCLEOTIDE SEQUENCE [LARGE SCALE GENOMIC DNA]</scope>
    <source>
        <strain evidence="15 16">BYS87W</strain>
    </source>
</reference>
<dbReference type="Proteomes" id="UP001606303">
    <property type="component" value="Unassembled WGS sequence"/>
</dbReference>
<evidence type="ECO:0000256" key="6">
    <source>
        <dbReference type="ARBA" id="ARBA00023077"/>
    </source>
</evidence>
<gene>
    <name evidence="15" type="ORF">ACG01O_15490</name>
</gene>
<keyword evidence="8 15" id="KW-0675">Receptor</keyword>
<evidence type="ECO:0000256" key="11">
    <source>
        <dbReference type="RuleBase" id="RU003357"/>
    </source>
</evidence>
<evidence type="ECO:0000256" key="8">
    <source>
        <dbReference type="ARBA" id="ARBA00023170"/>
    </source>
</evidence>
<dbReference type="InterPro" id="IPR012910">
    <property type="entry name" value="Plug_dom"/>
</dbReference>
<evidence type="ECO:0000256" key="2">
    <source>
        <dbReference type="ARBA" id="ARBA00009810"/>
    </source>
</evidence>
<organism evidence="15 16">
    <name type="scientific">Pelomonas baiyunensis</name>
    <dbReference type="NCBI Taxonomy" id="3299026"/>
    <lineage>
        <taxon>Bacteria</taxon>
        <taxon>Pseudomonadati</taxon>
        <taxon>Pseudomonadota</taxon>
        <taxon>Betaproteobacteria</taxon>
        <taxon>Burkholderiales</taxon>
        <taxon>Sphaerotilaceae</taxon>
        <taxon>Roseateles</taxon>
    </lineage>
</organism>
<keyword evidence="7 10" id="KW-0472">Membrane</keyword>
<dbReference type="Gene3D" id="2.170.130.10">
    <property type="entry name" value="TonB-dependent receptor, plug domain"/>
    <property type="match status" value="1"/>
</dbReference>
<evidence type="ECO:0000259" key="13">
    <source>
        <dbReference type="Pfam" id="PF00593"/>
    </source>
</evidence>
<comment type="similarity">
    <text evidence="2 10 11">Belongs to the TonB-dependent receptor family.</text>
</comment>
<dbReference type="RefSeq" id="WP_394385914.1">
    <property type="nucleotide sequence ID" value="NZ_JBIGIB010000004.1"/>
</dbReference>
<dbReference type="PANTHER" id="PTHR30069:SF39">
    <property type="entry name" value="BLL6183 PROTEIN"/>
    <property type="match status" value="1"/>
</dbReference>
<evidence type="ECO:0000256" key="9">
    <source>
        <dbReference type="ARBA" id="ARBA00023237"/>
    </source>
</evidence>
<evidence type="ECO:0000256" key="1">
    <source>
        <dbReference type="ARBA" id="ARBA00004571"/>
    </source>
</evidence>
<evidence type="ECO:0000313" key="15">
    <source>
        <dbReference type="EMBL" id="MFG6468029.1"/>
    </source>
</evidence>
<accession>A0ABW7H1D0</accession>
<comment type="subcellular location">
    <subcellularLocation>
        <location evidence="1 10">Cell outer membrane</location>
        <topology evidence="1 10">Multi-pass membrane protein</topology>
    </subcellularLocation>
</comment>
<keyword evidence="6 11" id="KW-0798">TonB box</keyword>
<dbReference type="PANTHER" id="PTHR30069">
    <property type="entry name" value="TONB-DEPENDENT OUTER MEMBRANE RECEPTOR"/>
    <property type="match status" value="1"/>
</dbReference>
<evidence type="ECO:0000259" key="14">
    <source>
        <dbReference type="Pfam" id="PF07715"/>
    </source>
</evidence>
<evidence type="ECO:0000256" key="12">
    <source>
        <dbReference type="SAM" id="SignalP"/>
    </source>
</evidence>
<feature type="signal peptide" evidence="12">
    <location>
        <begin position="1"/>
        <end position="23"/>
    </location>
</feature>
<sequence length="829" mass="87424">MKPTHHRLALAALALLSTAAAQAQIQLERVEVVGVSPVAGADVARDRIAAPVQTARAADIDRSQAPDLSNFLNRRLGSVSLNEMQGNPLQPDVNFRGFTASPLLGSQQGLSLYLDGMRLNQPFGDVVSWDLVPKAAIASIALIPGSNPLFGLNTLGGALHVQTKSGLTHAGTSLQLQAGSWGRRTTDFEHGGHAADGTHWYVTGQKFKERGWRDDSPSDAAQLFAKLGRRSGETDLSLTAALADTDLNGNGLQDARFLARDRASVYTKPDNTKNRAGLLNLALSQHLSEQWKLTGNAYARSIRTRTYNGDLNDDSLDQSLYQPNATERAALTAAGYSGFPTAGESAANTPFPKWRCIAQALLNDEPAEKCNGVINQTRTTQHNAGFNVQASYEGLLFGLPSQSLVGAALDLSRSHFTQSSELGYLNADRSITGVGAFGDGVTGGNIDGEPYDTRVDLAGRTRTLSAFASSVLTLSTGTHLTVAGRYNHTRVRNRDAITPGGGAGSLDGDHSFRRLNPALGLTFTPVAGVNAWLGVNQGSRTPSSIELGCADPANPCKLPNAMAGDPPLKQVVTTTVEAGLRSAAGSALAWNMGLFRADNRDDLLFVADDAAGFGYFKNFGTTRRQGVELGLSGQPTKGFTAGANLTLLDATYRSAEVVNGAANSSNDAAQTGLPGVAGTLAITPGDRIPLVPRRMLKLYVDLDLGDAWSLGADAVAMGGALARGNENGLHRPDGVYYLGAGRSAGYAVLNVNAAWTPSQGLKLFAHVNNLFDRAYATAAQLGPTGFTDAGNFQSRPFPLNSQGQRPLRHGTFFAPGAPRSVNVGVKYSF</sequence>
<dbReference type="InterPro" id="IPR036942">
    <property type="entry name" value="Beta-barrel_TonB_sf"/>
</dbReference>
<keyword evidence="9 10" id="KW-0998">Cell outer membrane</keyword>
<dbReference type="InterPro" id="IPR000531">
    <property type="entry name" value="Beta-barrel_TonB"/>
</dbReference>
<dbReference type="PROSITE" id="PS52016">
    <property type="entry name" value="TONB_DEPENDENT_REC_3"/>
    <property type="match status" value="1"/>
</dbReference>
<keyword evidence="5 10" id="KW-0812">Transmembrane</keyword>
<evidence type="ECO:0000256" key="7">
    <source>
        <dbReference type="ARBA" id="ARBA00023136"/>
    </source>
</evidence>
<protein>
    <submittedName>
        <fullName evidence="15">TonB-dependent receptor</fullName>
    </submittedName>
</protein>
<dbReference type="Pfam" id="PF00593">
    <property type="entry name" value="TonB_dep_Rec_b-barrel"/>
    <property type="match status" value="1"/>
</dbReference>
<dbReference type="Gene3D" id="2.40.170.20">
    <property type="entry name" value="TonB-dependent receptor, beta-barrel domain"/>
    <property type="match status" value="1"/>
</dbReference>
<evidence type="ECO:0000256" key="3">
    <source>
        <dbReference type="ARBA" id="ARBA00022448"/>
    </source>
</evidence>
<evidence type="ECO:0000256" key="10">
    <source>
        <dbReference type="PROSITE-ProRule" id="PRU01360"/>
    </source>
</evidence>
<dbReference type="SUPFAM" id="SSF56935">
    <property type="entry name" value="Porins"/>
    <property type="match status" value="1"/>
</dbReference>
<dbReference type="InterPro" id="IPR037066">
    <property type="entry name" value="Plug_dom_sf"/>
</dbReference>
<evidence type="ECO:0000256" key="4">
    <source>
        <dbReference type="ARBA" id="ARBA00022452"/>
    </source>
</evidence>
<keyword evidence="16" id="KW-1185">Reference proteome</keyword>
<keyword evidence="12" id="KW-0732">Signal</keyword>
<dbReference type="Pfam" id="PF07715">
    <property type="entry name" value="Plug"/>
    <property type="match status" value="1"/>
</dbReference>
<dbReference type="EMBL" id="JBIGIB010000004">
    <property type="protein sequence ID" value="MFG6468029.1"/>
    <property type="molecule type" value="Genomic_DNA"/>
</dbReference>
<comment type="caution">
    <text evidence="15">The sequence shown here is derived from an EMBL/GenBank/DDBJ whole genome shotgun (WGS) entry which is preliminary data.</text>
</comment>
<feature type="domain" description="TonB-dependent receptor-like beta-barrel" evidence="13">
    <location>
        <begin position="246"/>
        <end position="770"/>
    </location>
</feature>
<proteinExistence type="inferred from homology"/>